<keyword evidence="2" id="KW-0809">Transit peptide</keyword>
<evidence type="ECO:0000256" key="1">
    <source>
        <dbReference type="ARBA" id="ARBA00022723"/>
    </source>
</evidence>
<dbReference type="InterPro" id="IPR029063">
    <property type="entry name" value="SAM-dependent_MTases_sf"/>
</dbReference>
<evidence type="ECO:0000256" key="2">
    <source>
        <dbReference type="ARBA" id="ARBA00022946"/>
    </source>
</evidence>
<accession>A0A4D7AV89</accession>
<dbReference type="KEGG" id="pstg:E8M01_05010"/>
<dbReference type="Gene3D" id="3.40.50.150">
    <property type="entry name" value="Vaccinia Virus protein VP39"/>
    <property type="match status" value="1"/>
</dbReference>
<evidence type="ECO:0000313" key="6">
    <source>
        <dbReference type="Proteomes" id="UP000298781"/>
    </source>
</evidence>
<sequence>MSGELPASLRAGLEALAAAHPGRALGEASSRLTSHYRGGHGTRLDAAVDLAAYAVARMPATYAAFRAVLDEVAARVDIQPVSVTDIGCGPGTAAWAVADAFPGIATATLVDAHSGMIGLGRKLAEAGPRALAGATWITAPMARHLAEAAKTDLVVAGYALNEIPPDEVAGIARQFYAAATGLVVIVEPGTPQGFAVIDRARAALIAAGGQVVAPCPHAGPCPLQTPDWCHFSARLPRLKAHKAAKGADVPFEDERYSYVAIAKPGMVIRPAAARVLRPPKATKPATLFRLCTADGLQDRTVAGRDRDLARRTRKTGWGDAFPADP</sequence>
<keyword evidence="3" id="KW-0408">Iron</keyword>
<protein>
    <submittedName>
        <fullName evidence="5">Methyltransferase domain-containing protein</fullName>
    </submittedName>
</protein>
<evidence type="ECO:0000256" key="3">
    <source>
        <dbReference type="ARBA" id="ARBA00023004"/>
    </source>
</evidence>
<dbReference type="PANTHER" id="PTHR13184">
    <property type="entry name" value="37S RIBOSOMAL PROTEIN S22"/>
    <property type="match status" value="1"/>
</dbReference>
<dbReference type="InterPro" id="IPR052571">
    <property type="entry name" value="Mt_RNA_Methyltransferase"/>
</dbReference>
<dbReference type="Proteomes" id="UP000298781">
    <property type="component" value="Chromosome"/>
</dbReference>
<dbReference type="SUPFAM" id="SSF53335">
    <property type="entry name" value="S-adenosyl-L-methionine-dependent methyltransferases"/>
    <property type="match status" value="1"/>
</dbReference>
<dbReference type="GO" id="GO:0003735">
    <property type="term" value="F:structural constituent of ribosome"/>
    <property type="evidence" value="ECO:0007669"/>
    <property type="project" value="TreeGrafter"/>
</dbReference>
<dbReference type="GO" id="GO:0051536">
    <property type="term" value="F:iron-sulfur cluster binding"/>
    <property type="evidence" value="ECO:0007669"/>
    <property type="project" value="UniProtKB-KW"/>
</dbReference>
<dbReference type="GO" id="GO:0032259">
    <property type="term" value="P:methylation"/>
    <property type="evidence" value="ECO:0007669"/>
    <property type="project" value="UniProtKB-KW"/>
</dbReference>
<dbReference type="GO" id="GO:0015935">
    <property type="term" value="C:small ribosomal subunit"/>
    <property type="evidence" value="ECO:0007669"/>
    <property type="project" value="TreeGrafter"/>
</dbReference>
<keyword evidence="4" id="KW-0411">Iron-sulfur</keyword>
<dbReference type="OrthoDB" id="9799639at2"/>
<dbReference type="GO" id="GO:0006412">
    <property type="term" value="P:translation"/>
    <property type="evidence" value="ECO:0007669"/>
    <property type="project" value="InterPro"/>
</dbReference>
<evidence type="ECO:0000313" key="5">
    <source>
        <dbReference type="EMBL" id="QCI63651.1"/>
    </source>
</evidence>
<dbReference type="GO" id="GO:0008168">
    <property type="term" value="F:methyltransferase activity"/>
    <property type="evidence" value="ECO:0007669"/>
    <property type="project" value="UniProtKB-KW"/>
</dbReference>
<evidence type="ECO:0000256" key="4">
    <source>
        <dbReference type="ARBA" id="ARBA00023014"/>
    </source>
</evidence>
<name>A0A4D7AV89_9HYPH</name>
<dbReference type="PANTHER" id="PTHR13184:SF5">
    <property type="entry name" value="METHYLTRANSFERASE-LIKE PROTEIN 17, MITOCHONDRIAL"/>
    <property type="match status" value="1"/>
</dbReference>
<keyword evidence="5" id="KW-0489">Methyltransferase</keyword>
<proteinExistence type="predicted"/>
<dbReference type="InterPro" id="IPR015324">
    <property type="entry name" value="Ribosomal_Rsm22-like"/>
</dbReference>
<gene>
    <name evidence="5" type="ORF">E8M01_05010</name>
</gene>
<dbReference type="AlphaFoldDB" id="A0A4D7AV89"/>
<dbReference type="EMBL" id="CP039690">
    <property type="protein sequence ID" value="QCI63651.1"/>
    <property type="molecule type" value="Genomic_DNA"/>
</dbReference>
<dbReference type="RefSeq" id="WP_136959108.1">
    <property type="nucleotide sequence ID" value="NZ_CP039690.1"/>
</dbReference>
<keyword evidence="5" id="KW-0808">Transferase</keyword>
<keyword evidence="6" id="KW-1185">Reference proteome</keyword>
<keyword evidence="1" id="KW-0479">Metal-binding</keyword>
<organism evidence="5 6">
    <name type="scientific">Phreatobacter stygius</name>
    <dbReference type="NCBI Taxonomy" id="1940610"/>
    <lineage>
        <taxon>Bacteria</taxon>
        <taxon>Pseudomonadati</taxon>
        <taxon>Pseudomonadota</taxon>
        <taxon>Alphaproteobacteria</taxon>
        <taxon>Hyphomicrobiales</taxon>
        <taxon>Phreatobacteraceae</taxon>
        <taxon>Phreatobacter</taxon>
    </lineage>
</organism>
<reference evidence="5 6" key="1">
    <citation type="submission" date="2019-04" db="EMBL/GenBank/DDBJ databases">
        <title>Phreatobacter aquaticus sp. nov.</title>
        <authorList>
            <person name="Choi A."/>
        </authorList>
    </citation>
    <scope>NUCLEOTIDE SEQUENCE [LARGE SCALE GENOMIC DNA]</scope>
    <source>
        <strain evidence="5 6">KCTC 52518</strain>
    </source>
</reference>
<dbReference type="Pfam" id="PF09243">
    <property type="entry name" value="Rsm22"/>
    <property type="match status" value="1"/>
</dbReference>
<dbReference type="GO" id="GO:0046872">
    <property type="term" value="F:metal ion binding"/>
    <property type="evidence" value="ECO:0007669"/>
    <property type="project" value="UniProtKB-KW"/>
</dbReference>